<proteinExistence type="predicted"/>
<dbReference type="PANTHER" id="PTHR34700">
    <property type="entry name" value="POTASSIUM BINDING PROTEIN KBP"/>
    <property type="match status" value="1"/>
</dbReference>
<dbReference type="Pfam" id="PF01476">
    <property type="entry name" value="LysM"/>
    <property type="match status" value="1"/>
</dbReference>
<dbReference type="PROSITE" id="PS51257">
    <property type="entry name" value="PROKAR_LIPOPROTEIN"/>
    <property type="match status" value="1"/>
</dbReference>
<gene>
    <name evidence="4" type="ORF">EDC39_10169</name>
</gene>
<organism evidence="4 5">
    <name type="scientific">Geothermobacter ehrlichii</name>
    <dbReference type="NCBI Taxonomy" id="213224"/>
    <lineage>
        <taxon>Bacteria</taxon>
        <taxon>Pseudomonadati</taxon>
        <taxon>Thermodesulfobacteriota</taxon>
        <taxon>Desulfuromonadia</taxon>
        <taxon>Desulfuromonadales</taxon>
        <taxon>Geothermobacteraceae</taxon>
        <taxon>Geothermobacter</taxon>
    </lineage>
</organism>
<feature type="region of interest" description="Disordered" evidence="1">
    <location>
        <begin position="107"/>
        <end position="144"/>
    </location>
</feature>
<dbReference type="RefSeq" id="WP_187426563.1">
    <property type="nucleotide sequence ID" value="NZ_VNIB01000001.1"/>
</dbReference>
<feature type="signal peptide" evidence="2">
    <location>
        <begin position="1"/>
        <end position="21"/>
    </location>
</feature>
<dbReference type="EMBL" id="VNIB01000001">
    <property type="protein sequence ID" value="TYO99909.1"/>
    <property type="molecule type" value="Genomic_DNA"/>
</dbReference>
<dbReference type="AlphaFoldDB" id="A0A5D3WQ30"/>
<keyword evidence="5" id="KW-1185">Reference proteome</keyword>
<evidence type="ECO:0000256" key="1">
    <source>
        <dbReference type="SAM" id="MobiDB-lite"/>
    </source>
</evidence>
<dbReference type="CDD" id="cd00118">
    <property type="entry name" value="LysM"/>
    <property type="match status" value="1"/>
</dbReference>
<dbReference type="InterPro" id="IPR052196">
    <property type="entry name" value="Bact_Kbp"/>
</dbReference>
<name>A0A5D3WQ30_9BACT</name>
<evidence type="ECO:0000313" key="5">
    <source>
        <dbReference type="Proteomes" id="UP000324159"/>
    </source>
</evidence>
<dbReference type="Gene3D" id="3.10.350.10">
    <property type="entry name" value="LysM domain"/>
    <property type="match status" value="1"/>
</dbReference>
<feature type="compositionally biased region" description="Basic residues" evidence="1">
    <location>
        <begin position="126"/>
        <end position="136"/>
    </location>
</feature>
<dbReference type="SMART" id="SM00257">
    <property type="entry name" value="LysM"/>
    <property type="match status" value="1"/>
</dbReference>
<evidence type="ECO:0000313" key="4">
    <source>
        <dbReference type="EMBL" id="TYO99909.1"/>
    </source>
</evidence>
<dbReference type="InterPro" id="IPR018392">
    <property type="entry name" value="LysM"/>
</dbReference>
<feature type="chain" id="PRO_5022798391" evidence="2">
    <location>
        <begin position="22"/>
        <end position="225"/>
    </location>
</feature>
<accession>A0A5D3WQ30</accession>
<dbReference type="InterPro" id="IPR025511">
    <property type="entry name" value="DUF4398"/>
</dbReference>
<dbReference type="PANTHER" id="PTHR34700:SF4">
    <property type="entry name" value="PHAGE-LIKE ELEMENT PBSX PROTEIN XKDP"/>
    <property type="match status" value="1"/>
</dbReference>
<dbReference type="Proteomes" id="UP000324159">
    <property type="component" value="Unassembled WGS sequence"/>
</dbReference>
<dbReference type="InterPro" id="IPR036779">
    <property type="entry name" value="LysM_dom_sf"/>
</dbReference>
<feature type="domain" description="LysM" evidence="3">
    <location>
        <begin position="146"/>
        <end position="197"/>
    </location>
</feature>
<reference evidence="4 5" key="1">
    <citation type="submission" date="2019-07" db="EMBL/GenBank/DDBJ databases">
        <title>Genomic Encyclopedia of Type Strains, Phase IV (KMG-IV): sequencing the most valuable type-strain genomes for metagenomic binning, comparative biology and taxonomic classification.</title>
        <authorList>
            <person name="Goeker M."/>
        </authorList>
    </citation>
    <scope>NUCLEOTIDE SEQUENCE [LARGE SCALE GENOMIC DNA]</scope>
    <source>
        <strain evidence="4 5">SS015</strain>
    </source>
</reference>
<evidence type="ECO:0000256" key="2">
    <source>
        <dbReference type="SAM" id="SignalP"/>
    </source>
</evidence>
<protein>
    <submittedName>
        <fullName evidence="4">LysM domain-containing protein</fullName>
    </submittedName>
</protein>
<evidence type="ECO:0000259" key="3">
    <source>
        <dbReference type="PROSITE" id="PS51782"/>
    </source>
</evidence>
<feature type="compositionally biased region" description="Basic and acidic residues" evidence="1">
    <location>
        <begin position="107"/>
        <end position="125"/>
    </location>
</feature>
<sequence length="225" mass="25318">MARLAATSLLLLLILLTGGCARPPVRELDAARSAMARAYAAGAPRYAGQEYQAAKAALEKAEDLVADGKYEAAQKLLPFATAQARLAARQARKNRAEEELARIQKEREERRKKEEEARRRTEATTRKKTVKHKTVKPKPPTPKKVTRYRVVRGDTLPAIAARPEVYGDPFLWPLLYKANRDQLTDPRKIYPGQELSVPRDFEPGDLKAARSEAEKSPFFGRLRKD</sequence>
<comment type="caution">
    <text evidence="4">The sequence shown here is derived from an EMBL/GenBank/DDBJ whole genome shotgun (WGS) entry which is preliminary data.</text>
</comment>
<feature type="compositionally biased region" description="Basic and acidic residues" evidence="1">
    <location>
        <begin position="197"/>
        <end position="215"/>
    </location>
</feature>
<dbReference type="PROSITE" id="PS51782">
    <property type="entry name" value="LYSM"/>
    <property type="match status" value="1"/>
</dbReference>
<keyword evidence="2" id="KW-0732">Signal</keyword>
<dbReference type="Pfam" id="PF14346">
    <property type="entry name" value="DUF4398"/>
    <property type="match status" value="1"/>
</dbReference>
<dbReference type="Gene3D" id="1.20.1270.390">
    <property type="match status" value="1"/>
</dbReference>
<feature type="region of interest" description="Disordered" evidence="1">
    <location>
        <begin position="190"/>
        <end position="225"/>
    </location>
</feature>
<dbReference type="SUPFAM" id="SSF54106">
    <property type="entry name" value="LysM domain"/>
    <property type="match status" value="1"/>
</dbReference>